<dbReference type="PANTHER" id="PTHR45923">
    <property type="entry name" value="PROTEIN SEY1"/>
    <property type="match status" value="1"/>
</dbReference>
<proteinExistence type="predicted"/>
<evidence type="ECO:0000313" key="2">
    <source>
        <dbReference type="EMBL" id="OMO58972.1"/>
    </source>
</evidence>
<gene>
    <name evidence="2" type="ORF">CCACVL1_25200</name>
</gene>
<dbReference type="GO" id="GO:0005783">
    <property type="term" value="C:endoplasmic reticulum"/>
    <property type="evidence" value="ECO:0007669"/>
    <property type="project" value="TreeGrafter"/>
</dbReference>
<dbReference type="GO" id="GO:0016320">
    <property type="term" value="P:endoplasmic reticulum membrane fusion"/>
    <property type="evidence" value="ECO:0007669"/>
    <property type="project" value="TreeGrafter"/>
</dbReference>
<protein>
    <submittedName>
        <fullName evidence="2">Root hair defective 3 GTP-binding protein</fullName>
    </submittedName>
</protein>
<dbReference type="Gramene" id="OMO58972">
    <property type="protein sequence ID" value="OMO58972"/>
    <property type="gene ID" value="CCACVL1_25200"/>
</dbReference>
<comment type="caution">
    <text evidence="2">The sequence shown here is derived from an EMBL/GenBank/DDBJ whole genome shotgun (WGS) entry which is preliminary data.</text>
</comment>
<dbReference type="GO" id="GO:0003924">
    <property type="term" value="F:GTPase activity"/>
    <property type="evidence" value="ECO:0007669"/>
    <property type="project" value="TreeGrafter"/>
</dbReference>
<dbReference type="InterPro" id="IPR008803">
    <property type="entry name" value="RHD3/Sey1"/>
</dbReference>
<dbReference type="AlphaFoldDB" id="A0A1R3GLN2"/>
<dbReference type="EMBL" id="AWWV01014053">
    <property type="protein sequence ID" value="OMO58972.1"/>
    <property type="molecule type" value="Genomic_DNA"/>
</dbReference>
<dbReference type="OrthoDB" id="1597724at2759"/>
<reference evidence="2 3" key="1">
    <citation type="submission" date="2013-09" db="EMBL/GenBank/DDBJ databases">
        <title>Corchorus capsularis genome sequencing.</title>
        <authorList>
            <person name="Alam M."/>
            <person name="Haque M.S."/>
            <person name="Islam M.S."/>
            <person name="Emdad E.M."/>
            <person name="Islam M.M."/>
            <person name="Ahmed B."/>
            <person name="Halim A."/>
            <person name="Hossen Q.M.M."/>
            <person name="Hossain M.Z."/>
            <person name="Ahmed R."/>
            <person name="Khan M.M."/>
            <person name="Islam R."/>
            <person name="Rashid M.M."/>
            <person name="Khan S.A."/>
            <person name="Rahman M.S."/>
            <person name="Alam M."/>
        </authorList>
    </citation>
    <scope>NUCLEOTIDE SEQUENCE [LARGE SCALE GENOMIC DNA]</scope>
    <source>
        <strain evidence="3">cv. CVL-1</strain>
        <tissue evidence="2">Whole seedling</tissue>
    </source>
</reference>
<feature type="domain" description="Sey1/RHD3-like three-helix bundle" evidence="1">
    <location>
        <begin position="5"/>
        <end position="103"/>
    </location>
</feature>
<sequence length="350" mass="39264">MDGSISPVKEQLEKALCESLDTLFENPDGETWAEIRKVHESEVDNAFVELVAADPSCLELDLESLNKIAQELNDYGRKVVETRAREVAGKVLERMKKRYNSILCSALIKKKVKKTTALEACIECVKFLSVMVAIRLDNKEVVEIDSKLFSLFKEALGKCENKLSSSPHQGKRNQFMRKVLKPLRKATVKVEEKLISCEREKQEKEIEELLISSLLNEESSSSSRSISALGTWPKVPPRDTLISPAQCKSLWERFQADILPQTLAFTSEQLELLFYKSSNWKIGINFLIFLRYTEDVSVDDTVAGDADTAIDTTRYADTAVDAAADTARDATEDAIVDDAVDTAVANTDWR</sequence>
<dbReference type="Pfam" id="PF20428">
    <property type="entry name" value="Sey1_3HB"/>
    <property type="match status" value="1"/>
</dbReference>
<dbReference type="Proteomes" id="UP000188268">
    <property type="component" value="Unassembled WGS sequence"/>
</dbReference>
<keyword evidence="3" id="KW-1185">Reference proteome</keyword>
<evidence type="ECO:0000259" key="1">
    <source>
        <dbReference type="Pfam" id="PF20428"/>
    </source>
</evidence>
<organism evidence="2 3">
    <name type="scientific">Corchorus capsularis</name>
    <name type="common">Jute</name>
    <dbReference type="NCBI Taxonomy" id="210143"/>
    <lineage>
        <taxon>Eukaryota</taxon>
        <taxon>Viridiplantae</taxon>
        <taxon>Streptophyta</taxon>
        <taxon>Embryophyta</taxon>
        <taxon>Tracheophyta</taxon>
        <taxon>Spermatophyta</taxon>
        <taxon>Magnoliopsida</taxon>
        <taxon>eudicotyledons</taxon>
        <taxon>Gunneridae</taxon>
        <taxon>Pentapetalae</taxon>
        <taxon>rosids</taxon>
        <taxon>malvids</taxon>
        <taxon>Malvales</taxon>
        <taxon>Malvaceae</taxon>
        <taxon>Grewioideae</taxon>
        <taxon>Apeibeae</taxon>
        <taxon>Corchorus</taxon>
    </lineage>
</organism>
<evidence type="ECO:0000313" key="3">
    <source>
        <dbReference type="Proteomes" id="UP000188268"/>
    </source>
</evidence>
<dbReference type="STRING" id="210143.A0A1R3GLN2"/>
<dbReference type="PANTHER" id="PTHR45923:SF20">
    <property type="entry name" value="PROTEIN ROOT HAIR DEFECTIVE 3 HOMOLOG 2"/>
    <property type="match status" value="1"/>
</dbReference>
<accession>A0A1R3GLN2</accession>
<name>A0A1R3GLN2_COCAP</name>
<dbReference type="InterPro" id="IPR046758">
    <property type="entry name" value="Sey1/RHD3-like_3HB"/>
</dbReference>